<feature type="region of interest" description="Disordered" evidence="1">
    <location>
        <begin position="263"/>
        <end position="283"/>
    </location>
</feature>
<feature type="region of interest" description="Disordered" evidence="1">
    <location>
        <begin position="184"/>
        <end position="244"/>
    </location>
</feature>
<evidence type="ECO:0000256" key="1">
    <source>
        <dbReference type="SAM" id="MobiDB-lite"/>
    </source>
</evidence>
<accession>A0A1I2GJ37</accession>
<feature type="compositionally biased region" description="Basic and acidic residues" evidence="1">
    <location>
        <begin position="199"/>
        <end position="212"/>
    </location>
</feature>
<dbReference type="OrthoDB" id="922449at2"/>
<dbReference type="EMBL" id="FOLQ01000032">
    <property type="protein sequence ID" value="SFF16756.1"/>
    <property type="molecule type" value="Genomic_DNA"/>
</dbReference>
<dbReference type="Proteomes" id="UP000198598">
    <property type="component" value="Unassembled WGS sequence"/>
</dbReference>
<organism evidence="2 3">
    <name type="scientific">Spirosoma endophyticum</name>
    <dbReference type="NCBI Taxonomy" id="662367"/>
    <lineage>
        <taxon>Bacteria</taxon>
        <taxon>Pseudomonadati</taxon>
        <taxon>Bacteroidota</taxon>
        <taxon>Cytophagia</taxon>
        <taxon>Cytophagales</taxon>
        <taxon>Cytophagaceae</taxon>
        <taxon>Spirosoma</taxon>
    </lineage>
</organism>
<name>A0A1I2GJ37_9BACT</name>
<gene>
    <name evidence="2" type="ORF">SAMN05216167_13235</name>
</gene>
<evidence type="ECO:0000313" key="2">
    <source>
        <dbReference type="EMBL" id="SFF16756.1"/>
    </source>
</evidence>
<dbReference type="RefSeq" id="WP_093834380.1">
    <property type="nucleotide sequence ID" value="NZ_FOLQ01000032.1"/>
</dbReference>
<dbReference type="AlphaFoldDB" id="A0A1I2GJ37"/>
<keyword evidence="3" id="KW-1185">Reference proteome</keyword>
<protein>
    <submittedName>
        <fullName evidence="2">Uncharacterized protein</fullName>
    </submittedName>
</protein>
<dbReference type="STRING" id="662367.SAMN05216167_13235"/>
<evidence type="ECO:0000313" key="3">
    <source>
        <dbReference type="Proteomes" id="UP000198598"/>
    </source>
</evidence>
<proteinExistence type="predicted"/>
<reference evidence="2 3" key="1">
    <citation type="submission" date="2016-10" db="EMBL/GenBank/DDBJ databases">
        <authorList>
            <person name="de Groot N.N."/>
        </authorList>
    </citation>
    <scope>NUCLEOTIDE SEQUENCE [LARGE SCALE GENOMIC DNA]</scope>
    <source>
        <strain evidence="2 3">DSM 26130</strain>
    </source>
</reference>
<sequence length="356" mass="39951">MEAKKDRKKNFANFITNLHEEDTTEVETLEPGTQVLSLRSELEDSVPELSPLEEHEQTTRQELEAIIQEGLDTYLTVGTALYQIRDAKLYRSTHLSLKAYLAERFEIGRQRAYQLMEAAQVVNALMAEVQNTDDDTNVAIVMPKKESHASALADVPKEQRKRVWDEVKKDEERTGKAITAKKISEKAEAITGVPRNSKPPKDQKPRGEKEAAEEFLTDQASLTAAAMGQPREKNKVPGATWLPSEKPTEEVNELKIVDFSGGELDETSVDSNTTVGEKSSETNDHLERLRKAFLNAQPADLVIKISARLLQDEQVIEDWQILRQDKQITDENGVASLTLQEALELGILNDYLAQLS</sequence>